<reference evidence="2" key="1">
    <citation type="journal article" date="2020" name="Nature">
        <title>Giant virus diversity and host interactions through global metagenomics.</title>
        <authorList>
            <person name="Schulz F."/>
            <person name="Roux S."/>
            <person name="Paez-Espino D."/>
            <person name="Jungbluth S."/>
            <person name="Walsh D.A."/>
            <person name="Denef V.J."/>
            <person name="McMahon K.D."/>
            <person name="Konstantinidis K.T."/>
            <person name="Eloe-Fadrosh E.A."/>
            <person name="Kyrpides N.C."/>
            <person name="Woyke T."/>
        </authorList>
    </citation>
    <scope>NUCLEOTIDE SEQUENCE</scope>
    <source>
        <strain evidence="2">GVMAG-S-1074260-58</strain>
    </source>
</reference>
<keyword evidence="1" id="KW-1133">Transmembrane helix</keyword>
<evidence type="ECO:0000313" key="2">
    <source>
        <dbReference type="EMBL" id="QHU09337.1"/>
    </source>
</evidence>
<protein>
    <submittedName>
        <fullName evidence="2">Uncharacterized protein</fullName>
    </submittedName>
</protein>
<organism evidence="2">
    <name type="scientific">viral metagenome</name>
    <dbReference type="NCBI Taxonomy" id="1070528"/>
    <lineage>
        <taxon>unclassified sequences</taxon>
        <taxon>metagenomes</taxon>
        <taxon>organismal metagenomes</taxon>
    </lineage>
</organism>
<sequence length="100" mass="11267">MKNIIVIVSLIIITLQTIFHFQVPKQHEQRPLMRNVMLATNVFVMYTLAYMFYSTKKLGYLIPLLMYVGIYSAYGHGIAGKGEIWALSGGCSFGVLTMSL</sequence>
<feature type="transmembrane region" description="Helical" evidence="1">
    <location>
        <begin position="35"/>
        <end position="53"/>
    </location>
</feature>
<proteinExistence type="predicted"/>
<dbReference type="EMBL" id="MN740709">
    <property type="protein sequence ID" value="QHU09337.1"/>
    <property type="molecule type" value="Genomic_DNA"/>
</dbReference>
<feature type="transmembrane region" description="Helical" evidence="1">
    <location>
        <begin position="59"/>
        <end position="79"/>
    </location>
</feature>
<dbReference type="AlphaFoldDB" id="A0A6C0JY85"/>
<accession>A0A6C0JY85</accession>
<name>A0A6C0JY85_9ZZZZ</name>
<keyword evidence="1" id="KW-0472">Membrane</keyword>
<keyword evidence="1" id="KW-0812">Transmembrane</keyword>
<feature type="transmembrane region" description="Helical" evidence="1">
    <location>
        <begin position="6"/>
        <end position="23"/>
    </location>
</feature>
<evidence type="ECO:0000256" key="1">
    <source>
        <dbReference type="SAM" id="Phobius"/>
    </source>
</evidence>